<dbReference type="AlphaFoldDB" id="A0A844QFE6"/>
<dbReference type="Gene3D" id="3.30.110.40">
    <property type="entry name" value="TusA-like domain"/>
    <property type="match status" value="1"/>
</dbReference>
<dbReference type="EMBL" id="WPHG01000003">
    <property type="protein sequence ID" value="MVA98686.1"/>
    <property type="molecule type" value="Genomic_DNA"/>
</dbReference>
<proteinExistence type="predicted"/>
<evidence type="ECO:0000313" key="2">
    <source>
        <dbReference type="EMBL" id="MVA98686.1"/>
    </source>
</evidence>
<protein>
    <submittedName>
        <fullName evidence="2">DUF2249 domain-containing protein</fullName>
    </submittedName>
</protein>
<dbReference type="Pfam" id="PF10006">
    <property type="entry name" value="DUF2249"/>
    <property type="match status" value="2"/>
</dbReference>
<dbReference type="Proteomes" id="UP000463224">
    <property type="component" value="Unassembled WGS sequence"/>
</dbReference>
<evidence type="ECO:0000259" key="1">
    <source>
        <dbReference type="Pfam" id="PF10006"/>
    </source>
</evidence>
<organism evidence="2 3">
    <name type="scientific">Nitratireductor arenosus</name>
    <dbReference type="NCBI Taxonomy" id="2682096"/>
    <lineage>
        <taxon>Bacteria</taxon>
        <taxon>Pseudomonadati</taxon>
        <taxon>Pseudomonadota</taxon>
        <taxon>Alphaproteobacteria</taxon>
        <taxon>Hyphomicrobiales</taxon>
        <taxon>Phyllobacteriaceae</taxon>
        <taxon>Nitratireductor</taxon>
    </lineage>
</organism>
<evidence type="ECO:0000313" key="3">
    <source>
        <dbReference type="Proteomes" id="UP000463224"/>
    </source>
</evidence>
<dbReference type="InterPro" id="IPR018720">
    <property type="entry name" value="DUF2249"/>
</dbReference>
<reference evidence="2 3" key="1">
    <citation type="submission" date="2019-12" db="EMBL/GenBank/DDBJ databases">
        <title>Nitratireductor arenosus sp. nov., Isolated from sea sand, Jeju island, South Korea.</title>
        <authorList>
            <person name="Kim W."/>
        </authorList>
    </citation>
    <scope>NUCLEOTIDE SEQUENCE [LARGE SCALE GENOMIC DNA]</scope>
    <source>
        <strain evidence="2 3">CAU 1489</strain>
    </source>
</reference>
<dbReference type="SUPFAM" id="SSF64307">
    <property type="entry name" value="SirA-like"/>
    <property type="match status" value="1"/>
</dbReference>
<gene>
    <name evidence="2" type="ORF">GN330_15680</name>
</gene>
<feature type="domain" description="DUF2249" evidence="1">
    <location>
        <begin position="107"/>
        <end position="173"/>
    </location>
</feature>
<accession>A0A844QFE6</accession>
<comment type="caution">
    <text evidence="2">The sequence shown here is derived from an EMBL/GenBank/DDBJ whole genome shotgun (WGS) entry which is preliminary data.</text>
</comment>
<sequence>MTQDYLDLDVRPILRDGGEPFEKIMEAVAALAPDQGLRLYATFKPIPLFQVLGRQGFGYAAREIGGGDWEVLFSRADIPAETAPAATPASATPSAAGASDWPAPVQEMDNRELEPPEPMVRILAAIEEMRPGEVLSALLCREPMFLLPELEKRGHAWRGGFEPDGETYKITVRVGETGDKA</sequence>
<dbReference type="InterPro" id="IPR036868">
    <property type="entry name" value="TusA-like_sf"/>
</dbReference>
<dbReference type="RefSeq" id="WP_156713595.1">
    <property type="nucleotide sequence ID" value="NZ_WPHG01000003.1"/>
</dbReference>
<keyword evidence="3" id="KW-1185">Reference proteome</keyword>
<name>A0A844QFE6_9HYPH</name>
<dbReference type="CDD" id="cd00291">
    <property type="entry name" value="SirA_YedF_YeeD"/>
    <property type="match status" value="1"/>
</dbReference>
<feature type="domain" description="DUF2249" evidence="1">
    <location>
        <begin position="8"/>
        <end position="75"/>
    </location>
</feature>